<evidence type="ECO:0000313" key="1">
    <source>
        <dbReference type="EMBL" id="BAH46562.1"/>
    </source>
</evidence>
<reference evidence="1 2" key="1">
    <citation type="submission" date="2005-03" db="EMBL/GenBank/DDBJ databases">
        <title>Brevibacillus brevis strain 47, complete genome.</title>
        <authorList>
            <person name="Hosoyama A."/>
            <person name="Yamada R."/>
            <person name="Hongo Y."/>
            <person name="Terui Y."/>
            <person name="Ankai A."/>
            <person name="Masuyama W."/>
            <person name="Sekiguchi M."/>
            <person name="Takeda T."/>
            <person name="Asano K."/>
            <person name="Ohji S."/>
            <person name="Ichikawa N."/>
            <person name="Narita S."/>
            <person name="Aoki N."/>
            <person name="Miura H."/>
            <person name="Matsushita S."/>
            <person name="Sekigawa T."/>
            <person name="Yamagata H."/>
            <person name="Yoshikawa H."/>
            <person name="Udaka S."/>
            <person name="Tanikawa S."/>
            <person name="Fujita N."/>
        </authorList>
    </citation>
    <scope>NUCLEOTIDE SEQUENCE [LARGE SCALE GENOMIC DNA]</scope>
    <source>
        <strain evidence="2">47 / JCM 6285 / NBRC 100599</strain>
    </source>
</reference>
<dbReference type="HOGENOM" id="CLU_1522364_0_0_9"/>
<dbReference type="KEGG" id="bbe:BBR47_55850"/>
<dbReference type="STRING" id="358681.BBR47_55850"/>
<organism evidence="1 2">
    <name type="scientific">Brevibacillus brevis (strain 47 / JCM 6285 / NBRC 100599)</name>
    <dbReference type="NCBI Taxonomy" id="358681"/>
    <lineage>
        <taxon>Bacteria</taxon>
        <taxon>Bacillati</taxon>
        <taxon>Bacillota</taxon>
        <taxon>Bacilli</taxon>
        <taxon>Bacillales</taxon>
        <taxon>Paenibacillaceae</taxon>
        <taxon>Brevibacillus</taxon>
    </lineage>
</organism>
<name>C0Z8D5_BREBN</name>
<accession>C0Z8D5</accession>
<proteinExistence type="predicted"/>
<evidence type="ECO:0000313" key="2">
    <source>
        <dbReference type="Proteomes" id="UP000001877"/>
    </source>
</evidence>
<protein>
    <submittedName>
        <fullName evidence="1">Uncharacterized protein</fullName>
    </submittedName>
</protein>
<dbReference type="EMBL" id="AP008955">
    <property type="protein sequence ID" value="BAH46562.1"/>
    <property type="molecule type" value="Genomic_DNA"/>
</dbReference>
<dbReference type="Proteomes" id="UP000001877">
    <property type="component" value="Chromosome"/>
</dbReference>
<dbReference type="AlphaFoldDB" id="C0Z8D5"/>
<keyword evidence="2" id="KW-1185">Reference proteome</keyword>
<dbReference type="RefSeq" id="WP_015893753.1">
    <property type="nucleotide sequence ID" value="NC_012491.1"/>
</dbReference>
<gene>
    <name evidence="1" type="ordered locus">BBR47_55850</name>
</gene>
<sequence length="176" mass="20428">MVKKWNILGLALLISIYAIYLQIENKELEQRLEIISGSNLFLLSNSYDELKETINSEKQNAEIISDVNIILKTIRHHSSTIDTALGRDELKTIFYKFNEIFSHPAKIYTSVDNIKTKELIEITDLIQELNNSITSTYYKKGYPGDGKAELYIKDFGKMDAYIERLTNYTKEFTQKK</sequence>